<name>A0ABR1THI1_9PEZI</name>
<dbReference type="Proteomes" id="UP001444661">
    <property type="component" value="Unassembled WGS sequence"/>
</dbReference>
<dbReference type="EMBL" id="JAQQWK010000003">
    <property type="protein sequence ID" value="KAK8045426.1"/>
    <property type="molecule type" value="Genomic_DNA"/>
</dbReference>
<keyword evidence="2" id="KW-1185">Reference proteome</keyword>
<protein>
    <submittedName>
        <fullName evidence="1">Uncharacterized protein</fullName>
    </submittedName>
</protein>
<proteinExistence type="predicted"/>
<sequence>MPLILYYGLFAVHRKIQERDSIASMYQAMDPDYSGKEAGRQLYVYVEKRMALFEFFGCKHP</sequence>
<evidence type="ECO:0000313" key="1">
    <source>
        <dbReference type="EMBL" id="KAK8045426.1"/>
    </source>
</evidence>
<reference evidence="1 2" key="1">
    <citation type="submission" date="2023-01" db="EMBL/GenBank/DDBJ databases">
        <title>Analysis of 21 Apiospora genomes using comparative genomics revels a genus with tremendous synthesis potential of carbohydrate active enzymes and secondary metabolites.</title>
        <authorList>
            <person name="Sorensen T."/>
        </authorList>
    </citation>
    <scope>NUCLEOTIDE SEQUENCE [LARGE SCALE GENOMIC DNA]</scope>
    <source>
        <strain evidence="1 2">CBS 33761</strain>
    </source>
</reference>
<organism evidence="1 2">
    <name type="scientific">Apiospora rasikravindrae</name>
    <dbReference type="NCBI Taxonomy" id="990691"/>
    <lineage>
        <taxon>Eukaryota</taxon>
        <taxon>Fungi</taxon>
        <taxon>Dikarya</taxon>
        <taxon>Ascomycota</taxon>
        <taxon>Pezizomycotina</taxon>
        <taxon>Sordariomycetes</taxon>
        <taxon>Xylariomycetidae</taxon>
        <taxon>Amphisphaeriales</taxon>
        <taxon>Apiosporaceae</taxon>
        <taxon>Apiospora</taxon>
    </lineage>
</organism>
<evidence type="ECO:0000313" key="2">
    <source>
        <dbReference type="Proteomes" id="UP001444661"/>
    </source>
</evidence>
<comment type="caution">
    <text evidence="1">The sequence shown here is derived from an EMBL/GenBank/DDBJ whole genome shotgun (WGS) entry which is preliminary data.</text>
</comment>
<accession>A0ABR1THI1</accession>
<gene>
    <name evidence="1" type="ORF">PG993_005450</name>
</gene>